<keyword evidence="9" id="KW-1185">Reference proteome</keyword>
<dbReference type="Gene3D" id="1.20.1250.20">
    <property type="entry name" value="MFS general substrate transporter like domains"/>
    <property type="match status" value="2"/>
</dbReference>
<feature type="transmembrane region" description="Helical" evidence="6">
    <location>
        <begin position="372"/>
        <end position="392"/>
    </location>
</feature>
<dbReference type="InterPro" id="IPR020846">
    <property type="entry name" value="MFS_dom"/>
</dbReference>
<keyword evidence="2" id="KW-0813">Transport</keyword>
<feature type="transmembrane region" description="Helical" evidence="6">
    <location>
        <begin position="187"/>
        <end position="207"/>
    </location>
</feature>
<accession>A0A9X2HQ83</accession>
<feature type="transmembrane region" description="Helical" evidence="6">
    <location>
        <begin position="238"/>
        <end position="258"/>
    </location>
</feature>
<dbReference type="Proteomes" id="UP001139451">
    <property type="component" value="Unassembled WGS sequence"/>
</dbReference>
<keyword evidence="5 6" id="KW-0472">Membrane</keyword>
<evidence type="ECO:0000259" key="7">
    <source>
        <dbReference type="PROSITE" id="PS50850"/>
    </source>
</evidence>
<feature type="transmembrane region" description="Helical" evidence="6">
    <location>
        <begin position="89"/>
        <end position="108"/>
    </location>
</feature>
<feature type="transmembrane region" description="Helical" evidence="6">
    <location>
        <begin position="404"/>
        <end position="423"/>
    </location>
</feature>
<dbReference type="Pfam" id="PF07690">
    <property type="entry name" value="MFS_1"/>
    <property type="match status" value="1"/>
</dbReference>
<protein>
    <submittedName>
        <fullName evidence="8">MFS transporter</fullName>
    </submittedName>
</protein>
<feature type="transmembrane region" description="Helical" evidence="6">
    <location>
        <begin position="150"/>
        <end position="175"/>
    </location>
</feature>
<feature type="transmembrane region" description="Helical" evidence="6">
    <location>
        <begin position="62"/>
        <end position="82"/>
    </location>
</feature>
<comment type="caution">
    <text evidence="8">The sequence shown here is derived from an EMBL/GenBank/DDBJ whole genome shotgun (WGS) entry which is preliminary data.</text>
</comment>
<feature type="transmembrane region" description="Helical" evidence="6">
    <location>
        <begin position="114"/>
        <end position="138"/>
    </location>
</feature>
<dbReference type="InterPro" id="IPR036259">
    <property type="entry name" value="MFS_trans_sf"/>
</dbReference>
<keyword evidence="3 6" id="KW-0812">Transmembrane</keyword>
<sequence>MPANPVAATAPLEPGHRLAHAWYALGIFMLLYGISYIDRLILSLLAPAVSAQLHISDTQMGVLIGLGFGVLYSLTGLPLAHLIDRRRRIPLVVTGVVLWSICTIASAFAPDFTWLMIFRSGVAIGEAVLSPAAISLIADLFPRKRRTLPTAAYTGVSAVMYSGSYIAGGAALQLATGMSAQLALEPWQITLMLVGLPGLLLAPLLWITVPEPPRVGDVASEQFATASEAVAYLKRKRMLYGCLFLGNAMVGMVNFAMASWTPTLLIRAHGMEASHAGYAFGTVGLVSSLIGVMTWPALVKAWTDRGRRDALVLVFTMALTASWICLSIVGLTRSTITLLVLAGIGTFFSAAMGVLVPLLIQMVTPGRMRARIMALYLTAGNLVGLAAGPPLAALFGEKLFEGPFAIGSGLALLVLVAGPVATLSTWAMRRQYRTALAEAEAREAAA</sequence>
<evidence type="ECO:0000256" key="2">
    <source>
        <dbReference type="ARBA" id="ARBA00022448"/>
    </source>
</evidence>
<feature type="transmembrane region" description="Helical" evidence="6">
    <location>
        <begin position="310"/>
        <end position="330"/>
    </location>
</feature>
<dbReference type="AlphaFoldDB" id="A0A9X2HQ83"/>
<evidence type="ECO:0000256" key="6">
    <source>
        <dbReference type="SAM" id="Phobius"/>
    </source>
</evidence>
<reference evidence="8" key="1">
    <citation type="submission" date="2022-05" db="EMBL/GenBank/DDBJ databases">
        <title>Sphingomonas sp. strain MG17 Genome sequencing and assembly.</title>
        <authorList>
            <person name="Kim I."/>
        </authorList>
    </citation>
    <scope>NUCLEOTIDE SEQUENCE</scope>
    <source>
        <strain evidence="8">MG17</strain>
    </source>
</reference>
<gene>
    <name evidence="8" type="ORF">M9978_09090</name>
</gene>
<keyword evidence="4 6" id="KW-1133">Transmembrane helix</keyword>
<dbReference type="PANTHER" id="PTHR23505:SF79">
    <property type="entry name" value="PROTEIN SPINSTER"/>
    <property type="match status" value="1"/>
</dbReference>
<dbReference type="PANTHER" id="PTHR23505">
    <property type="entry name" value="SPINSTER"/>
    <property type="match status" value="1"/>
</dbReference>
<feature type="transmembrane region" description="Helical" evidence="6">
    <location>
        <begin position="336"/>
        <end position="360"/>
    </location>
</feature>
<feature type="transmembrane region" description="Helical" evidence="6">
    <location>
        <begin position="21"/>
        <end position="42"/>
    </location>
</feature>
<dbReference type="SUPFAM" id="SSF103473">
    <property type="entry name" value="MFS general substrate transporter"/>
    <property type="match status" value="1"/>
</dbReference>
<comment type="subcellular location">
    <subcellularLocation>
        <location evidence="1">Membrane</location>
        <topology evidence="1">Multi-pass membrane protein</topology>
    </subcellularLocation>
</comment>
<dbReference type="InterPro" id="IPR044770">
    <property type="entry name" value="MFS_spinster-like"/>
</dbReference>
<evidence type="ECO:0000256" key="5">
    <source>
        <dbReference type="ARBA" id="ARBA00023136"/>
    </source>
</evidence>
<proteinExistence type="predicted"/>
<dbReference type="InterPro" id="IPR011701">
    <property type="entry name" value="MFS"/>
</dbReference>
<evidence type="ECO:0000256" key="1">
    <source>
        <dbReference type="ARBA" id="ARBA00004141"/>
    </source>
</evidence>
<evidence type="ECO:0000256" key="4">
    <source>
        <dbReference type="ARBA" id="ARBA00022989"/>
    </source>
</evidence>
<dbReference type="RefSeq" id="WP_254292705.1">
    <property type="nucleotide sequence ID" value="NZ_JAMLDX010000005.1"/>
</dbReference>
<evidence type="ECO:0000313" key="8">
    <source>
        <dbReference type="EMBL" id="MCP3730580.1"/>
    </source>
</evidence>
<evidence type="ECO:0000313" key="9">
    <source>
        <dbReference type="Proteomes" id="UP001139451"/>
    </source>
</evidence>
<feature type="transmembrane region" description="Helical" evidence="6">
    <location>
        <begin position="278"/>
        <end position="298"/>
    </location>
</feature>
<dbReference type="GO" id="GO:0022857">
    <property type="term" value="F:transmembrane transporter activity"/>
    <property type="evidence" value="ECO:0007669"/>
    <property type="project" value="InterPro"/>
</dbReference>
<name>A0A9X2HQ83_9SPHN</name>
<dbReference type="GO" id="GO:0016020">
    <property type="term" value="C:membrane"/>
    <property type="evidence" value="ECO:0007669"/>
    <property type="project" value="UniProtKB-SubCell"/>
</dbReference>
<feature type="domain" description="Major facilitator superfamily (MFS) profile" evidence="7">
    <location>
        <begin position="19"/>
        <end position="433"/>
    </location>
</feature>
<evidence type="ECO:0000256" key="3">
    <source>
        <dbReference type="ARBA" id="ARBA00022692"/>
    </source>
</evidence>
<dbReference type="PROSITE" id="PS50850">
    <property type="entry name" value="MFS"/>
    <property type="match status" value="1"/>
</dbReference>
<dbReference type="EMBL" id="JAMLDX010000005">
    <property type="protein sequence ID" value="MCP3730580.1"/>
    <property type="molecule type" value="Genomic_DNA"/>
</dbReference>
<organism evidence="8 9">
    <name type="scientific">Sphingomonas tagetis</name>
    <dbReference type="NCBI Taxonomy" id="2949092"/>
    <lineage>
        <taxon>Bacteria</taxon>
        <taxon>Pseudomonadati</taxon>
        <taxon>Pseudomonadota</taxon>
        <taxon>Alphaproteobacteria</taxon>
        <taxon>Sphingomonadales</taxon>
        <taxon>Sphingomonadaceae</taxon>
        <taxon>Sphingomonas</taxon>
    </lineage>
</organism>